<gene>
    <name evidence="2" type="ORF">AVDCRST_MAG93-6707</name>
</gene>
<feature type="compositionally biased region" description="Polar residues" evidence="1">
    <location>
        <begin position="274"/>
        <end position="286"/>
    </location>
</feature>
<dbReference type="EC" id="3.1.3.1" evidence="2"/>
<dbReference type="Gene3D" id="2.150.10.10">
    <property type="entry name" value="Serralysin-like metalloprotease, C-terminal"/>
    <property type="match status" value="1"/>
</dbReference>
<accession>A0A6J4LUN1</accession>
<evidence type="ECO:0000256" key="1">
    <source>
        <dbReference type="SAM" id="MobiDB-lite"/>
    </source>
</evidence>
<dbReference type="SUPFAM" id="SSF51120">
    <property type="entry name" value="beta-Roll"/>
    <property type="match status" value="2"/>
</dbReference>
<sequence>NDGVADEDPGGDFMSGGAGQDYMEGNAGVDWMMGDDDNDDMLGGTGRINDDGPLGIDGRLDAGDFMAGGGGYDVMGGDNIVISRKLTDAGAWQLNTFNAGTVHNTRILRDVDSPDKGLVSGGDFMYGNAEDDLLYGQGGRDSMQGNEGDDFMEGNTDGDYMYGDADQDDMIGGTGEAILEDAGDDMYGGDGADVMLGDNGTIDRLLTNGLWQRTSYSPDTRADEGSAEAVTRSVSLFDVATVGTPPLTPNAALSGGDRMFGDAGRDRMWGQGNGAQLPTQQDPTDNVDNDRDGQTDEDGVWLAAGNGWLGDEMHGGDGVDDMEGNAGNDWMLGDAQQDDMIGGSSAGPDAQGKSVIGSNVRPRNVADGHDVMNGGGDDDVLLADNGRIGRDFSGSLWRRQTAAATSVPGPVDTGILASTYGPYDQAVRKTMMEKSPEGSGAWGHDWMRGDGGHDDMYGQLGNDYMEGNAGEDAMVGDLGLIVNRLEDGSRRADIRPQQPFIKDTIFEKDTLSRLVTLYAFTKGGGAEGNDIMLGGLDNDNMHGAAGNDIMNGNAGDDRLFGGDNTSVKGGAGVAGRDVMWGGADHDHLWGGYQDDYLDVNPRATDPAEWKLYGNMDNTASTPGFQGYAGIDYIYGGWDQDALQANLGNPGPVQGDRLMDWVGAYNVYYICSAAYGEYTITRSLAPGLAAFLQQMAGGDGATNTATATSSGFREVGLVFNNEAGKNSNPIHPDNPGHFTCDN</sequence>
<dbReference type="GO" id="GO:0004035">
    <property type="term" value="F:alkaline phosphatase activity"/>
    <property type="evidence" value="ECO:0007669"/>
    <property type="project" value="UniProtKB-EC"/>
</dbReference>
<keyword evidence="2" id="KW-0378">Hydrolase</keyword>
<feature type="region of interest" description="Disordered" evidence="1">
    <location>
        <begin position="342"/>
        <end position="378"/>
    </location>
</feature>
<dbReference type="InterPro" id="IPR001343">
    <property type="entry name" value="Hemolysn_Ca-bd"/>
</dbReference>
<proteinExistence type="predicted"/>
<feature type="region of interest" description="Disordered" evidence="1">
    <location>
        <begin position="722"/>
        <end position="741"/>
    </location>
</feature>
<dbReference type="AlphaFoldDB" id="A0A6J4LUN1"/>
<protein>
    <submittedName>
        <fullName evidence="2">Alkaline phosphatase</fullName>
        <ecNumber evidence="2">3.1.3.1</ecNumber>
    </submittedName>
</protein>
<evidence type="ECO:0000313" key="2">
    <source>
        <dbReference type="EMBL" id="CAA9342204.1"/>
    </source>
</evidence>
<feature type="region of interest" description="Disordered" evidence="1">
    <location>
        <begin position="266"/>
        <end position="296"/>
    </location>
</feature>
<dbReference type="Pfam" id="PF00353">
    <property type="entry name" value="HemolysinCabind"/>
    <property type="match status" value="9"/>
</dbReference>
<reference evidence="2" key="1">
    <citation type="submission" date="2020-02" db="EMBL/GenBank/DDBJ databases">
        <authorList>
            <person name="Meier V. D."/>
        </authorList>
    </citation>
    <scope>NUCLEOTIDE SEQUENCE</scope>
    <source>
        <strain evidence="2">AVDCRST_MAG93</strain>
    </source>
</reference>
<dbReference type="InterPro" id="IPR011049">
    <property type="entry name" value="Serralysin-like_metalloprot_C"/>
</dbReference>
<name>A0A6J4LUN1_9CHLR</name>
<feature type="non-terminal residue" evidence="2">
    <location>
        <position position="1"/>
    </location>
</feature>
<dbReference type="EMBL" id="CADCTR010002262">
    <property type="protein sequence ID" value="CAA9342204.1"/>
    <property type="molecule type" value="Genomic_DNA"/>
</dbReference>
<organism evidence="2">
    <name type="scientific">uncultured Chloroflexia bacterium</name>
    <dbReference type="NCBI Taxonomy" id="1672391"/>
    <lineage>
        <taxon>Bacteria</taxon>
        <taxon>Bacillati</taxon>
        <taxon>Chloroflexota</taxon>
        <taxon>Chloroflexia</taxon>
        <taxon>environmental samples</taxon>
    </lineage>
</organism>
<dbReference type="GO" id="GO:0005509">
    <property type="term" value="F:calcium ion binding"/>
    <property type="evidence" value="ECO:0007669"/>
    <property type="project" value="InterPro"/>
</dbReference>